<reference evidence="9" key="1">
    <citation type="journal article" date="2019" name="Int. J. Syst. Evol. Microbiol.">
        <title>The Global Catalogue of Microorganisms (GCM) 10K type strain sequencing project: providing services to taxonomists for standard genome sequencing and annotation.</title>
        <authorList>
            <consortium name="The Broad Institute Genomics Platform"/>
            <consortium name="The Broad Institute Genome Sequencing Center for Infectious Disease"/>
            <person name="Wu L."/>
            <person name="Ma J."/>
        </authorList>
    </citation>
    <scope>NUCLEOTIDE SEQUENCE [LARGE SCALE GENOMIC DNA]</scope>
    <source>
        <strain evidence="9">JCM 14303</strain>
    </source>
</reference>
<dbReference type="Pfam" id="PF01061">
    <property type="entry name" value="ABC2_membrane"/>
    <property type="match status" value="1"/>
</dbReference>
<sequence>MSTPVLAHTGLITSRWLRAQFRSPALIAFTLVQPAIWLLLFGQLFKGIVELPGFGTTSYIAFLTPGIVMMTALMSSGWNGTTFITDMERGVMDRMLASPVRRGALMAGQLISNATSTAIQALLVFGIGLAAGARYDGGVVGFLVTVAASVLIGTAFGSLSNAVALLTRQQEALIGISQFVSLPLTFMSSIMIDPKLAPHWVEVAARFNPVDWATVAAREALSADPDWASAGRHGLYLLAFTLVVAYWSTRAFRTYQRSV</sequence>
<dbReference type="PIRSF" id="PIRSF006648">
    <property type="entry name" value="DrrB"/>
    <property type="match status" value="1"/>
</dbReference>
<proteinExistence type="inferred from homology"/>
<dbReference type="InterPro" id="IPR051784">
    <property type="entry name" value="Nod_factor_ABC_transporter"/>
</dbReference>
<evidence type="ECO:0000313" key="8">
    <source>
        <dbReference type="EMBL" id="GAA1538608.1"/>
    </source>
</evidence>
<evidence type="ECO:0000256" key="6">
    <source>
        <dbReference type="RuleBase" id="RU361157"/>
    </source>
</evidence>
<protein>
    <recommendedName>
        <fullName evidence="6">Transport permease protein</fullName>
    </recommendedName>
</protein>
<feature type="domain" description="ABC transmembrane type-2" evidence="7">
    <location>
        <begin position="25"/>
        <end position="255"/>
    </location>
</feature>
<keyword evidence="3 6" id="KW-1133">Transmembrane helix</keyword>
<dbReference type="InterPro" id="IPR000412">
    <property type="entry name" value="ABC_2_transport"/>
</dbReference>
<comment type="subcellular location">
    <subcellularLocation>
        <location evidence="6">Cell membrane</location>
        <topology evidence="6">Multi-pass membrane protein</topology>
    </subcellularLocation>
    <subcellularLocation>
        <location evidence="1">Membrane</location>
        <topology evidence="1">Multi-pass membrane protein</topology>
    </subcellularLocation>
</comment>
<evidence type="ECO:0000256" key="2">
    <source>
        <dbReference type="ARBA" id="ARBA00022692"/>
    </source>
</evidence>
<dbReference type="PROSITE" id="PS51012">
    <property type="entry name" value="ABC_TM2"/>
    <property type="match status" value="1"/>
</dbReference>
<dbReference type="InterPro" id="IPR047817">
    <property type="entry name" value="ABC2_TM_bact-type"/>
</dbReference>
<comment type="similarity">
    <text evidence="6">Belongs to the ABC-2 integral membrane protein family.</text>
</comment>
<evidence type="ECO:0000256" key="1">
    <source>
        <dbReference type="ARBA" id="ARBA00004141"/>
    </source>
</evidence>
<feature type="transmembrane region" description="Helical" evidence="6">
    <location>
        <begin position="57"/>
        <end position="84"/>
    </location>
</feature>
<evidence type="ECO:0000313" key="9">
    <source>
        <dbReference type="Proteomes" id="UP001500363"/>
    </source>
</evidence>
<name>A0ABP4M6N0_9ACTN</name>
<evidence type="ECO:0000256" key="5">
    <source>
        <dbReference type="ARBA" id="ARBA00023251"/>
    </source>
</evidence>
<feature type="transmembrane region" description="Helical" evidence="6">
    <location>
        <begin position="139"/>
        <end position="160"/>
    </location>
</feature>
<dbReference type="RefSeq" id="WP_344177395.1">
    <property type="nucleotide sequence ID" value="NZ_BAAANC010000002.1"/>
</dbReference>
<feature type="transmembrane region" description="Helical" evidence="6">
    <location>
        <begin position="25"/>
        <end position="45"/>
    </location>
</feature>
<feature type="transmembrane region" description="Helical" evidence="6">
    <location>
        <begin position="105"/>
        <end position="133"/>
    </location>
</feature>
<accession>A0ABP4M6N0</accession>
<comment type="caution">
    <text evidence="8">The sequence shown here is derived from an EMBL/GenBank/DDBJ whole genome shotgun (WGS) entry which is preliminary data.</text>
</comment>
<evidence type="ECO:0000259" key="7">
    <source>
        <dbReference type="PROSITE" id="PS51012"/>
    </source>
</evidence>
<organism evidence="8 9">
    <name type="scientific">Kribbella lupini</name>
    <dbReference type="NCBI Taxonomy" id="291602"/>
    <lineage>
        <taxon>Bacteria</taxon>
        <taxon>Bacillati</taxon>
        <taxon>Actinomycetota</taxon>
        <taxon>Actinomycetes</taxon>
        <taxon>Propionibacteriales</taxon>
        <taxon>Kribbellaceae</taxon>
        <taxon>Kribbella</taxon>
    </lineage>
</organism>
<dbReference type="Proteomes" id="UP001500363">
    <property type="component" value="Unassembled WGS sequence"/>
</dbReference>
<dbReference type="PANTHER" id="PTHR43229:SF2">
    <property type="entry name" value="NODULATION PROTEIN J"/>
    <property type="match status" value="1"/>
</dbReference>
<keyword evidence="6" id="KW-1003">Cell membrane</keyword>
<evidence type="ECO:0000256" key="4">
    <source>
        <dbReference type="ARBA" id="ARBA00023136"/>
    </source>
</evidence>
<dbReference type="PANTHER" id="PTHR43229">
    <property type="entry name" value="NODULATION PROTEIN J"/>
    <property type="match status" value="1"/>
</dbReference>
<feature type="transmembrane region" description="Helical" evidence="6">
    <location>
        <begin position="172"/>
        <end position="192"/>
    </location>
</feature>
<feature type="transmembrane region" description="Helical" evidence="6">
    <location>
        <begin position="234"/>
        <end position="252"/>
    </location>
</feature>
<dbReference type="InterPro" id="IPR013525">
    <property type="entry name" value="ABC2_TM"/>
</dbReference>
<keyword evidence="4 6" id="KW-0472">Membrane</keyword>
<evidence type="ECO:0000256" key="3">
    <source>
        <dbReference type="ARBA" id="ARBA00022989"/>
    </source>
</evidence>
<keyword evidence="6" id="KW-0813">Transport</keyword>
<dbReference type="EMBL" id="BAAANC010000002">
    <property type="protein sequence ID" value="GAA1538608.1"/>
    <property type="molecule type" value="Genomic_DNA"/>
</dbReference>
<gene>
    <name evidence="8" type="ORF">GCM10009741_46660</name>
</gene>
<keyword evidence="9" id="KW-1185">Reference proteome</keyword>
<keyword evidence="5" id="KW-0046">Antibiotic resistance</keyword>
<keyword evidence="2 6" id="KW-0812">Transmembrane</keyword>